<comment type="similarity">
    <text evidence="1">Belongs to the peptidase C40 family.</text>
</comment>
<accession>A0A8J6JKU6</accession>
<evidence type="ECO:0000256" key="6">
    <source>
        <dbReference type="SAM" id="Phobius"/>
    </source>
</evidence>
<evidence type="ECO:0000256" key="1">
    <source>
        <dbReference type="ARBA" id="ARBA00007074"/>
    </source>
</evidence>
<dbReference type="SUPFAM" id="SSF54001">
    <property type="entry name" value="Cysteine proteinases"/>
    <property type="match status" value="1"/>
</dbReference>
<reference evidence="8" key="1">
    <citation type="submission" date="2020-08" db="EMBL/GenBank/DDBJ databases">
        <title>Genome public.</title>
        <authorList>
            <person name="Liu C."/>
            <person name="Sun Q."/>
        </authorList>
    </citation>
    <scope>NUCLEOTIDE SEQUENCE</scope>
    <source>
        <strain evidence="8">NSJ-52</strain>
    </source>
</reference>
<feature type="compositionally biased region" description="Basic and acidic residues" evidence="5">
    <location>
        <begin position="1"/>
        <end position="41"/>
    </location>
</feature>
<keyword evidence="3" id="KW-0378">Hydrolase</keyword>
<keyword evidence="6" id="KW-1133">Transmembrane helix</keyword>
<keyword evidence="6" id="KW-0812">Transmembrane</keyword>
<dbReference type="Gene3D" id="3.90.1720.10">
    <property type="entry name" value="endopeptidase domain like (from Nostoc punctiforme)"/>
    <property type="match status" value="1"/>
</dbReference>
<feature type="compositionally biased region" description="Low complexity" evidence="5">
    <location>
        <begin position="272"/>
        <end position="289"/>
    </location>
</feature>
<feature type="transmembrane region" description="Helical" evidence="6">
    <location>
        <begin position="332"/>
        <end position="357"/>
    </location>
</feature>
<organism evidence="8 9">
    <name type="scientific">Lawsonibacter faecis</name>
    <dbReference type="NCBI Taxonomy" id="2763052"/>
    <lineage>
        <taxon>Bacteria</taxon>
        <taxon>Bacillati</taxon>
        <taxon>Bacillota</taxon>
        <taxon>Clostridia</taxon>
        <taxon>Eubacteriales</taxon>
        <taxon>Oscillospiraceae</taxon>
        <taxon>Lawsonibacter</taxon>
    </lineage>
</organism>
<feature type="compositionally biased region" description="Basic and acidic residues" evidence="5">
    <location>
        <begin position="67"/>
        <end position="77"/>
    </location>
</feature>
<keyword evidence="2" id="KW-0645">Protease</keyword>
<feature type="domain" description="NlpC/P60" evidence="7">
    <location>
        <begin position="542"/>
        <end position="696"/>
    </location>
</feature>
<dbReference type="GO" id="GO:0006508">
    <property type="term" value="P:proteolysis"/>
    <property type="evidence" value="ECO:0007669"/>
    <property type="project" value="UniProtKB-KW"/>
</dbReference>
<name>A0A8J6JKU6_9FIRM</name>
<dbReference type="GO" id="GO:0008234">
    <property type="term" value="F:cysteine-type peptidase activity"/>
    <property type="evidence" value="ECO:0007669"/>
    <property type="project" value="UniProtKB-KW"/>
</dbReference>
<sequence length="696" mass="73699">MDKIKEKPHTVASVREKIKAAPKELVHRGLEDGSDRLRTQLRDAAQQGRRDDYGGDQIEDAAAGGMRRMERGAEKLIKEKRKKHDSRGGSPADPAAGDPVPEVRTRGQESRVNTAAAGRPAEPAGNAGQRIKTKDTYLRAQPLTPASGLTPERTQGQHPFIRERGRQAAQKSAQAKAEQMRHPAGGGQESAQPVGDSRPSGRTALGNGGRQDGTVSPMRPKAEPAQDTGPLPKGKRRTPAIKEAGRNRAVRRAKPAAGAPRQAVKTADHAGRTAAQAGRGAARAAQSAKAARAAQQTVMSRQAAKQAGSAAKKAAAKAGNALRAILAAARGLIAAAAAGGSVVLALLVFICLIGMLIASPFGILFANEPADSSSVALSTAIAQVNVEYADKLEELQAGDYDQIIIDGAPPDWREIVAVFAVKTAGTNDGVDVVTLDADRVARLKEVFWAMTVLSSEVETIDHPDSDPDDGEDDSWTETILTISVTGKTVDEMREHYAFTDEQNDMLDDLLENLDLLGGAIGNLAVTEADAKELLASLPADLSAERREIIETACQLVGKVNYFWGGKSLVLGWDSRWGTTMQVTAPGSSSSGTYRPYGMDCSGYVDWVFYNATGGEYIIGHGGGAAAQHSYCTTIAWDEALPGDLVFYPEDSHVGIVGGRDESGNLLIIHCASGYNNVVITGIEGFTSIGRPVYFSD</sequence>
<evidence type="ECO:0000256" key="5">
    <source>
        <dbReference type="SAM" id="MobiDB-lite"/>
    </source>
</evidence>
<gene>
    <name evidence="8" type="ORF">H8S62_06375</name>
</gene>
<feature type="region of interest" description="Disordered" evidence="5">
    <location>
        <begin position="1"/>
        <end position="289"/>
    </location>
</feature>
<keyword evidence="6" id="KW-0472">Membrane</keyword>
<dbReference type="Pfam" id="PF00877">
    <property type="entry name" value="NLPC_P60"/>
    <property type="match status" value="1"/>
</dbReference>
<feature type="compositionally biased region" description="Low complexity" evidence="5">
    <location>
        <begin position="167"/>
        <end position="177"/>
    </location>
</feature>
<evidence type="ECO:0000256" key="4">
    <source>
        <dbReference type="ARBA" id="ARBA00022807"/>
    </source>
</evidence>
<evidence type="ECO:0000313" key="9">
    <source>
        <dbReference type="Proteomes" id="UP000607645"/>
    </source>
</evidence>
<evidence type="ECO:0000313" key="8">
    <source>
        <dbReference type="EMBL" id="MBC5736634.1"/>
    </source>
</evidence>
<dbReference type="AlphaFoldDB" id="A0A8J6JKU6"/>
<dbReference type="PROSITE" id="PS51935">
    <property type="entry name" value="NLPC_P60"/>
    <property type="match status" value="1"/>
</dbReference>
<dbReference type="InterPro" id="IPR000064">
    <property type="entry name" value="NLP_P60_dom"/>
</dbReference>
<proteinExistence type="inferred from homology"/>
<dbReference type="Proteomes" id="UP000607645">
    <property type="component" value="Unassembled WGS sequence"/>
</dbReference>
<dbReference type="EMBL" id="JACOPQ010000004">
    <property type="protein sequence ID" value="MBC5736634.1"/>
    <property type="molecule type" value="Genomic_DNA"/>
</dbReference>
<keyword evidence="4" id="KW-0788">Thiol protease</keyword>
<evidence type="ECO:0000256" key="2">
    <source>
        <dbReference type="ARBA" id="ARBA00022670"/>
    </source>
</evidence>
<dbReference type="RefSeq" id="WP_173023581.1">
    <property type="nucleotide sequence ID" value="NZ_JACOPQ010000004.1"/>
</dbReference>
<keyword evidence="9" id="KW-1185">Reference proteome</keyword>
<protein>
    <submittedName>
        <fullName evidence="8">C40 family peptidase</fullName>
    </submittedName>
</protein>
<evidence type="ECO:0000259" key="7">
    <source>
        <dbReference type="PROSITE" id="PS51935"/>
    </source>
</evidence>
<dbReference type="InterPro" id="IPR038765">
    <property type="entry name" value="Papain-like_cys_pep_sf"/>
</dbReference>
<evidence type="ECO:0000256" key="3">
    <source>
        <dbReference type="ARBA" id="ARBA00022801"/>
    </source>
</evidence>
<comment type="caution">
    <text evidence="8">The sequence shown here is derived from an EMBL/GenBank/DDBJ whole genome shotgun (WGS) entry which is preliminary data.</text>
</comment>